<dbReference type="Gene3D" id="3.40.1170.10">
    <property type="entry name" value="DNA repair protein MutS, domain I"/>
    <property type="match status" value="1"/>
</dbReference>
<dbReference type="GO" id="GO:0005524">
    <property type="term" value="F:ATP binding"/>
    <property type="evidence" value="ECO:0007669"/>
    <property type="project" value="InterPro"/>
</dbReference>
<protein>
    <submittedName>
        <fullName evidence="3">MutS_I domain-containing protein</fullName>
    </submittedName>
</protein>
<dbReference type="GO" id="GO:0030983">
    <property type="term" value="F:mismatched DNA binding"/>
    <property type="evidence" value="ECO:0007669"/>
    <property type="project" value="InterPro"/>
</dbReference>
<feature type="domain" description="DNA mismatch repair protein MutS-like N-terminal" evidence="1">
    <location>
        <begin position="7"/>
        <end position="70"/>
    </location>
</feature>
<dbReference type="InterPro" id="IPR016151">
    <property type="entry name" value="DNA_mismatch_repair_MutS_N"/>
</dbReference>
<evidence type="ECO:0000259" key="1">
    <source>
        <dbReference type="Pfam" id="PF01624"/>
    </source>
</evidence>
<dbReference type="SUPFAM" id="SSF55271">
    <property type="entry name" value="DNA repair protein MutS, domain I"/>
    <property type="match status" value="1"/>
</dbReference>
<dbReference type="WBParaSite" id="SVE_0453400.1">
    <property type="protein sequence ID" value="SVE_0453400.1"/>
    <property type="gene ID" value="SVE_0453400"/>
</dbReference>
<dbReference type="Proteomes" id="UP000035680">
    <property type="component" value="Unassembled WGS sequence"/>
</dbReference>
<dbReference type="GO" id="GO:0006298">
    <property type="term" value="P:mismatch repair"/>
    <property type="evidence" value="ECO:0007669"/>
    <property type="project" value="InterPro"/>
</dbReference>
<proteinExistence type="predicted"/>
<dbReference type="InterPro" id="IPR007695">
    <property type="entry name" value="DNA_mismatch_repair_MutS-lik_N"/>
</dbReference>
<reference evidence="2" key="1">
    <citation type="submission" date="2014-07" db="EMBL/GenBank/DDBJ databases">
        <authorList>
            <person name="Martin A.A"/>
            <person name="De Silva N."/>
        </authorList>
    </citation>
    <scope>NUCLEOTIDE SEQUENCE</scope>
</reference>
<dbReference type="Pfam" id="PF01624">
    <property type="entry name" value="MutS_I"/>
    <property type="match status" value="1"/>
</dbReference>
<dbReference type="AlphaFoldDB" id="A0A0K0F6T8"/>
<evidence type="ECO:0000313" key="2">
    <source>
        <dbReference type="Proteomes" id="UP000035680"/>
    </source>
</evidence>
<sequence length="218" mass="25524">MIFSGSEAFYKLFHMDAVIGHEKCHLAYVHMKEHDYAHTNILSRLYEFYGNQLIALSFKVGRVEQKNISKNIELKFFKNEFYESEKIICEIPVQKYFGTKINEWPKIFKRFIEESSSSIPKLKISIMNTSRVSISENTFLAKPLLSISRAILRYLLKINCQDNIDVDLVDPTHETQTIFNAMCREANPSGITISRERKFIFTRIINMVSFNTSIYSFF</sequence>
<accession>A0A0K0F6T8</accession>
<name>A0A0K0F6T8_STRVS</name>
<keyword evidence="2" id="KW-1185">Reference proteome</keyword>
<organism evidence="2 3">
    <name type="scientific">Strongyloides venezuelensis</name>
    <name type="common">Threadworm</name>
    <dbReference type="NCBI Taxonomy" id="75913"/>
    <lineage>
        <taxon>Eukaryota</taxon>
        <taxon>Metazoa</taxon>
        <taxon>Ecdysozoa</taxon>
        <taxon>Nematoda</taxon>
        <taxon>Chromadorea</taxon>
        <taxon>Rhabditida</taxon>
        <taxon>Tylenchina</taxon>
        <taxon>Panagrolaimomorpha</taxon>
        <taxon>Strongyloidoidea</taxon>
        <taxon>Strongyloididae</taxon>
        <taxon>Strongyloides</taxon>
    </lineage>
</organism>
<evidence type="ECO:0000313" key="3">
    <source>
        <dbReference type="WBParaSite" id="SVE_0453400.1"/>
    </source>
</evidence>
<reference evidence="3" key="2">
    <citation type="submission" date="2015-08" db="UniProtKB">
        <authorList>
            <consortium name="WormBaseParasite"/>
        </authorList>
    </citation>
    <scope>IDENTIFICATION</scope>
</reference>